<comment type="subcellular location">
    <subcellularLocation>
        <location evidence="3">Cytoplasm</location>
    </subcellularLocation>
</comment>
<dbReference type="GO" id="GO:0042803">
    <property type="term" value="F:protein homodimerization activity"/>
    <property type="evidence" value="ECO:0007669"/>
    <property type="project" value="InterPro"/>
</dbReference>
<keyword evidence="7" id="KW-1185">Reference proteome</keyword>
<dbReference type="EMBL" id="JAGTAR010000004">
    <property type="protein sequence ID" value="MBR8534834.1"/>
    <property type="molecule type" value="Genomic_DNA"/>
</dbReference>
<reference evidence="6" key="2">
    <citation type="submission" date="2021-04" db="EMBL/GenBank/DDBJ databases">
        <authorList>
            <person name="Zhang T."/>
            <person name="Zhang Y."/>
            <person name="Lu D."/>
            <person name="Zuo D."/>
            <person name="Du Z."/>
        </authorList>
    </citation>
    <scope>NUCLEOTIDE SEQUENCE</scope>
    <source>
        <strain evidence="6">JR1</strain>
    </source>
</reference>
<accession>A0A941F1Z4</accession>
<dbReference type="PANTHER" id="PTHR21237">
    <property type="entry name" value="GRPE PROTEIN"/>
    <property type="match status" value="1"/>
</dbReference>
<evidence type="ECO:0000256" key="3">
    <source>
        <dbReference type="HAMAP-Rule" id="MF_01151"/>
    </source>
</evidence>
<dbReference type="RefSeq" id="WP_212188738.1">
    <property type="nucleotide sequence ID" value="NZ_JAGTAR010000004.1"/>
</dbReference>
<dbReference type="InterPro" id="IPR013805">
    <property type="entry name" value="GrpE_CC"/>
</dbReference>
<dbReference type="GO" id="GO:0005737">
    <property type="term" value="C:cytoplasm"/>
    <property type="evidence" value="ECO:0007669"/>
    <property type="project" value="UniProtKB-SubCell"/>
</dbReference>
<dbReference type="PANTHER" id="PTHR21237:SF23">
    <property type="entry name" value="GRPE PROTEIN HOMOLOG, MITOCHONDRIAL"/>
    <property type="match status" value="1"/>
</dbReference>
<feature type="compositionally biased region" description="Basic and acidic residues" evidence="5">
    <location>
        <begin position="39"/>
        <end position="53"/>
    </location>
</feature>
<reference evidence="6" key="1">
    <citation type="journal article" date="2018" name="Int. J. Syst. Evol. Microbiol.">
        <title>Carboxylicivirga sediminis sp. nov., isolated from coastal sediment.</title>
        <authorList>
            <person name="Wang F.Q."/>
            <person name="Ren L.H."/>
            <person name="Zou R.J."/>
            <person name="Sun Y.Z."/>
            <person name="Liu X.J."/>
            <person name="Jiang F."/>
            <person name="Liu L.J."/>
        </authorList>
    </citation>
    <scope>NUCLEOTIDE SEQUENCE</scope>
    <source>
        <strain evidence="6">JR1</strain>
    </source>
</reference>
<dbReference type="InterPro" id="IPR000740">
    <property type="entry name" value="GrpE"/>
</dbReference>
<keyword evidence="3" id="KW-0963">Cytoplasm</keyword>
<evidence type="ECO:0000256" key="1">
    <source>
        <dbReference type="ARBA" id="ARBA00009054"/>
    </source>
</evidence>
<dbReference type="PRINTS" id="PR00773">
    <property type="entry name" value="GRPEPROTEIN"/>
</dbReference>
<organism evidence="6 7">
    <name type="scientific">Carboxylicivirga sediminis</name>
    <dbReference type="NCBI Taxonomy" id="2006564"/>
    <lineage>
        <taxon>Bacteria</taxon>
        <taxon>Pseudomonadati</taxon>
        <taxon>Bacteroidota</taxon>
        <taxon>Bacteroidia</taxon>
        <taxon>Marinilabiliales</taxon>
        <taxon>Marinilabiliaceae</taxon>
        <taxon>Carboxylicivirga</taxon>
    </lineage>
</organism>
<dbReference type="SUPFAM" id="SSF58014">
    <property type="entry name" value="Coiled-coil domain of nucleotide exchange factor GrpE"/>
    <property type="match status" value="1"/>
</dbReference>
<comment type="similarity">
    <text evidence="1 3 4">Belongs to the GrpE family.</text>
</comment>
<dbReference type="CDD" id="cd00446">
    <property type="entry name" value="GrpE"/>
    <property type="match status" value="1"/>
</dbReference>
<dbReference type="GO" id="GO:0051087">
    <property type="term" value="F:protein-folding chaperone binding"/>
    <property type="evidence" value="ECO:0007669"/>
    <property type="project" value="InterPro"/>
</dbReference>
<dbReference type="InterPro" id="IPR009012">
    <property type="entry name" value="GrpE_head"/>
</dbReference>
<dbReference type="Pfam" id="PF01025">
    <property type="entry name" value="GrpE"/>
    <property type="match status" value="1"/>
</dbReference>
<dbReference type="AlphaFoldDB" id="A0A941F1Z4"/>
<gene>
    <name evidence="3" type="primary">grpE</name>
    <name evidence="6" type="ORF">KDU71_04620</name>
</gene>
<comment type="caution">
    <text evidence="6">The sequence shown here is derived from an EMBL/GenBank/DDBJ whole genome shotgun (WGS) entry which is preliminary data.</text>
</comment>
<proteinExistence type="inferred from homology"/>
<dbReference type="Gene3D" id="2.30.22.10">
    <property type="entry name" value="Head domain of nucleotide exchange factor GrpE"/>
    <property type="match status" value="1"/>
</dbReference>
<sequence>MDKKSSKKERAKEKAMDEQAAEEINEMVEENEDQPTEANDVKKEEQVDEKAEQSEEAAIADKLSEVNDKYLRLSAEYDNYRRRTLKEKMELTKTAGESILLALLPVIDDFDRAMAHIDDAKDVESLKEGIKLIQTKFNDFLGQQGMKEIEAKDKAFDTDIHEAVTKIPAPSEEMKGKVIDCIEKGYTLHEKVVRFSKVVVGE</sequence>
<keyword evidence="2 3" id="KW-0143">Chaperone</keyword>
<comment type="subunit">
    <text evidence="3">Homodimer.</text>
</comment>
<dbReference type="GO" id="GO:0051082">
    <property type="term" value="F:unfolded protein binding"/>
    <property type="evidence" value="ECO:0007669"/>
    <property type="project" value="TreeGrafter"/>
</dbReference>
<keyword evidence="3" id="KW-0346">Stress response</keyword>
<feature type="compositionally biased region" description="Acidic residues" evidence="5">
    <location>
        <begin position="19"/>
        <end position="35"/>
    </location>
</feature>
<dbReference type="GO" id="GO:0000774">
    <property type="term" value="F:adenyl-nucleotide exchange factor activity"/>
    <property type="evidence" value="ECO:0007669"/>
    <property type="project" value="InterPro"/>
</dbReference>
<protein>
    <recommendedName>
        <fullName evidence="3">Protein GrpE</fullName>
    </recommendedName>
    <alternativeName>
        <fullName evidence="3">HSP-70 cofactor</fullName>
    </alternativeName>
</protein>
<evidence type="ECO:0000313" key="7">
    <source>
        <dbReference type="Proteomes" id="UP000679220"/>
    </source>
</evidence>
<dbReference type="GO" id="GO:0006457">
    <property type="term" value="P:protein folding"/>
    <property type="evidence" value="ECO:0007669"/>
    <property type="project" value="InterPro"/>
</dbReference>
<dbReference type="HAMAP" id="MF_01151">
    <property type="entry name" value="GrpE"/>
    <property type="match status" value="1"/>
</dbReference>
<dbReference type="Gene3D" id="3.90.20.20">
    <property type="match status" value="1"/>
</dbReference>
<dbReference type="Proteomes" id="UP000679220">
    <property type="component" value="Unassembled WGS sequence"/>
</dbReference>
<evidence type="ECO:0000313" key="6">
    <source>
        <dbReference type="EMBL" id="MBR8534834.1"/>
    </source>
</evidence>
<evidence type="ECO:0000256" key="5">
    <source>
        <dbReference type="SAM" id="MobiDB-lite"/>
    </source>
</evidence>
<feature type="region of interest" description="Disordered" evidence="5">
    <location>
        <begin position="1"/>
        <end position="59"/>
    </location>
</feature>
<comment type="function">
    <text evidence="3">Participates actively in the response to hyperosmotic and heat shock by preventing the aggregation of stress-denatured proteins, in association with DnaK and GrpE. It is the nucleotide exchange factor for DnaK and may function as a thermosensor. Unfolded proteins bind initially to DnaJ; upon interaction with the DnaJ-bound protein, DnaK hydrolyzes its bound ATP, resulting in the formation of a stable complex. GrpE releases ADP from DnaK; ATP binding to DnaK triggers the release of the substrate protein, thus completing the reaction cycle. Several rounds of ATP-dependent interactions between DnaJ, DnaK and GrpE are required for fully efficient folding.</text>
</comment>
<name>A0A941F1Z4_9BACT</name>
<evidence type="ECO:0000256" key="2">
    <source>
        <dbReference type="ARBA" id="ARBA00023186"/>
    </source>
</evidence>
<evidence type="ECO:0000256" key="4">
    <source>
        <dbReference type="RuleBase" id="RU004478"/>
    </source>
</evidence>
<dbReference type="SUPFAM" id="SSF51064">
    <property type="entry name" value="Head domain of nucleotide exchange factor GrpE"/>
    <property type="match status" value="1"/>
</dbReference>
<feature type="compositionally biased region" description="Basic and acidic residues" evidence="5">
    <location>
        <begin position="1"/>
        <end position="17"/>
    </location>
</feature>